<dbReference type="EMBL" id="CP004387">
    <property type="protein sequence ID" value="AJD47985.1"/>
    <property type="molecule type" value="Genomic_DNA"/>
</dbReference>
<dbReference type="OrthoDB" id="9768185at2"/>
<evidence type="ECO:0000259" key="4">
    <source>
        <dbReference type="Pfam" id="PF25954"/>
    </source>
</evidence>
<dbReference type="Pfam" id="PF25954">
    <property type="entry name" value="Beta-barrel_RND_2"/>
    <property type="match status" value="1"/>
</dbReference>
<evidence type="ECO:0000313" key="9">
    <source>
        <dbReference type="Proteomes" id="UP000006764"/>
    </source>
</evidence>
<dbReference type="PANTHER" id="PTHR30097">
    <property type="entry name" value="CATION EFFLUX SYSTEM PROTEIN CUSB"/>
    <property type="match status" value="1"/>
</dbReference>
<evidence type="ECO:0000259" key="6">
    <source>
        <dbReference type="Pfam" id="PF25973"/>
    </source>
</evidence>
<dbReference type="Proteomes" id="UP000006764">
    <property type="component" value="Chromosome"/>
</dbReference>
<feature type="domain" description="CusB-like beta-barrel" evidence="4">
    <location>
        <begin position="257"/>
        <end position="326"/>
    </location>
</feature>
<feature type="region of interest" description="Disordered" evidence="2">
    <location>
        <begin position="22"/>
        <end position="46"/>
    </location>
</feature>
<dbReference type="AlphaFoldDB" id="A0A0B4XMV7"/>
<dbReference type="Pfam" id="PF25975">
    <property type="entry name" value="CzcB_C"/>
    <property type="match status" value="1"/>
</dbReference>
<keyword evidence="9" id="KW-1185">Reference proteome</keyword>
<dbReference type="STRING" id="391936.S7S_07845"/>
<feature type="domain" description="CzcB-like barrel-sandwich hybrid" evidence="6">
    <location>
        <begin position="186"/>
        <end position="250"/>
    </location>
</feature>
<keyword evidence="3" id="KW-0732">Signal</keyword>
<dbReference type="InterPro" id="IPR058649">
    <property type="entry name" value="CzcB_C"/>
</dbReference>
<name>A0A0B4XMV7_9GAMM</name>
<sequence>MTRLSFILLILSLSAAPGAWASGDHDHDHGDHADHEAQAAGPHGGRLLEDGDISLEVQQAEEDGNVTFQAWVSAHGAPVDDAELVFTLTRLDEAPQTLVLQRAGDSWRADDRVGTPHSFDITATLRHDGETHTWQWASHEGRVEIEAAMARQSGVSTAPAGAGQIERLARAYGTLVTPPDHSASARARFPGVVTSVQATVGDRVSQGDTLAVIESSDSLRSYRLRAPIDGVVQSQTVSPGAVVADAPLFTLINDRRLWAELKLFPRQRGEVRAGQTVHLRTGEHRVEGRIAHITPGAAGAPYVIARVPLDNPDGRFAPGDMVNADIVVEQEEVPLRVDNRALQTVDARTGVFIQAGDSYEWRPLDLGRRDDRYTEVLGGLRAGVRYVVDNSYLIKADLEKAGAAHEH</sequence>
<evidence type="ECO:0000259" key="5">
    <source>
        <dbReference type="Pfam" id="PF25971"/>
    </source>
</evidence>
<dbReference type="GO" id="GO:0060003">
    <property type="term" value="P:copper ion export"/>
    <property type="evidence" value="ECO:0007669"/>
    <property type="project" value="TreeGrafter"/>
</dbReference>
<dbReference type="PANTHER" id="PTHR30097:SF4">
    <property type="entry name" value="SLR6042 PROTEIN"/>
    <property type="match status" value="1"/>
</dbReference>
<keyword evidence="1" id="KW-0813">Transport</keyword>
<protein>
    <submittedName>
        <fullName evidence="8">CzcB family heavy metal RND efflux membrane fusion protein</fullName>
    </submittedName>
</protein>
<dbReference type="Pfam" id="PF25973">
    <property type="entry name" value="BSH_CzcB"/>
    <property type="match status" value="1"/>
</dbReference>
<dbReference type="Pfam" id="PF25971">
    <property type="entry name" value="CzcB_N"/>
    <property type="match status" value="1"/>
</dbReference>
<proteinExistence type="predicted"/>
<evidence type="ECO:0000256" key="1">
    <source>
        <dbReference type="ARBA" id="ARBA00022448"/>
    </source>
</evidence>
<dbReference type="InterPro" id="IPR051909">
    <property type="entry name" value="MFP_Cation_Efflux"/>
</dbReference>
<accession>A0A0B4XMV7</accession>
<reference evidence="8 9" key="1">
    <citation type="journal article" date="2012" name="J. Bacteriol.">
        <title>Genome sequence of an alkane-degrading bacterium, Alcanivorax pacificus type strain W11-5, isolated from deep sea sediment.</title>
        <authorList>
            <person name="Lai Q."/>
            <person name="Shao Z."/>
        </authorList>
    </citation>
    <scope>NUCLEOTIDE SEQUENCE [LARGE SCALE GENOMIC DNA]</scope>
    <source>
        <strain evidence="8 9">W11-5</strain>
    </source>
</reference>
<dbReference type="Gene3D" id="2.40.50.100">
    <property type="match status" value="1"/>
</dbReference>
<feature type="signal peptide" evidence="3">
    <location>
        <begin position="1"/>
        <end position="21"/>
    </location>
</feature>
<dbReference type="InterPro" id="IPR058792">
    <property type="entry name" value="Beta-barrel_RND_2"/>
</dbReference>
<dbReference type="InterPro" id="IPR058647">
    <property type="entry name" value="BSH_CzcB-like"/>
</dbReference>
<feature type="chain" id="PRO_5002097319" evidence="3">
    <location>
        <begin position="22"/>
        <end position="407"/>
    </location>
</feature>
<dbReference type="CDD" id="cd06850">
    <property type="entry name" value="biotinyl_domain"/>
    <property type="match status" value="1"/>
</dbReference>
<gene>
    <name evidence="8" type="ORF">S7S_07845</name>
</gene>
<feature type="domain" description="CzcB-like C-terminal circularly permuted SH3-like" evidence="7">
    <location>
        <begin position="336"/>
        <end position="395"/>
    </location>
</feature>
<evidence type="ECO:0000256" key="2">
    <source>
        <dbReference type="SAM" id="MobiDB-lite"/>
    </source>
</evidence>
<dbReference type="RefSeq" id="WP_008735781.1">
    <property type="nucleotide sequence ID" value="NZ_CP004387.1"/>
</dbReference>
<dbReference type="GO" id="GO:0030288">
    <property type="term" value="C:outer membrane-bounded periplasmic space"/>
    <property type="evidence" value="ECO:0007669"/>
    <property type="project" value="TreeGrafter"/>
</dbReference>
<dbReference type="InterPro" id="IPR011053">
    <property type="entry name" value="Single_hybrid_motif"/>
</dbReference>
<organism evidence="8 9">
    <name type="scientific">Isoalcanivorax pacificus W11-5</name>
    <dbReference type="NCBI Taxonomy" id="391936"/>
    <lineage>
        <taxon>Bacteria</taxon>
        <taxon>Pseudomonadati</taxon>
        <taxon>Pseudomonadota</taxon>
        <taxon>Gammaproteobacteria</taxon>
        <taxon>Oceanospirillales</taxon>
        <taxon>Alcanivoracaceae</taxon>
        <taxon>Isoalcanivorax</taxon>
    </lineage>
</organism>
<feature type="domain" description="CzcB N-terminal" evidence="5">
    <location>
        <begin position="45"/>
        <end position="134"/>
    </location>
</feature>
<dbReference type="KEGG" id="apac:S7S_07845"/>
<dbReference type="Gene3D" id="2.40.420.20">
    <property type="match status" value="1"/>
</dbReference>
<dbReference type="SUPFAM" id="SSF51230">
    <property type="entry name" value="Single hybrid motif"/>
    <property type="match status" value="1"/>
</dbReference>
<dbReference type="InterPro" id="IPR058646">
    <property type="entry name" value="CzcB_N"/>
</dbReference>
<dbReference type="HOGENOM" id="CLU_018816_13_0_6"/>
<dbReference type="GO" id="GO:0015679">
    <property type="term" value="P:plasma membrane copper ion transport"/>
    <property type="evidence" value="ECO:0007669"/>
    <property type="project" value="TreeGrafter"/>
</dbReference>
<evidence type="ECO:0000259" key="7">
    <source>
        <dbReference type="Pfam" id="PF25975"/>
    </source>
</evidence>
<dbReference type="GO" id="GO:0046914">
    <property type="term" value="F:transition metal ion binding"/>
    <property type="evidence" value="ECO:0007669"/>
    <property type="project" value="TreeGrafter"/>
</dbReference>
<evidence type="ECO:0000313" key="8">
    <source>
        <dbReference type="EMBL" id="AJD47985.1"/>
    </source>
</evidence>
<evidence type="ECO:0000256" key="3">
    <source>
        <dbReference type="SAM" id="SignalP"/>
    </source>
</evidence>
<feature type="compositionally biased region" description="Basic and acidic residues" evidence="2">
    <location>
        <begin position="23"/>
        <end position="37"/>
    </location>
</feature>